<dbReference type="EMBL" id="JXXN02003059">
    <property type="protein sequence ID" value="THD22017.1"/>
    <property type="molecule type" value="Genomic_DNA"/>
</dbReference>
<protein>
    <submittedName>
        <fullName evidence="2">Uncharacterized protein</fullName>
    </submittedName>
</protein>
<dbReference type="AlphaFoldDB" id="A0A4E0RMR0"/>
<proteinExistence type="predicted"/>
<sequence>MHGIRFLFKHWILISLATFRRIEDSVLNGSNDGITITRANVMQLVWKPNQNGLQDKAALHCESPDELSKCILFYNKQ</sequence>
<reference evidence="2" key="1">
    <citation type="submission" date="2019-03" db="EMBL/GenBank/DDBJ databases">
        <title>Improved annotation for the trematode Fasciola hepatica.</title>
        <authorList>
            <person name="Choi Y.-J."/>
            <person name="Martin J."/>
            <person name="Mitreva M."/>
        </authorList>
    </citation>
    <scope>NUCLEOTIDE SEQUENCE [LARGE SCALE GENOMIC DNA]</scope>
</reference>
<gene>
    <name evidence="2" type="ORF">D915_007189</name>
</gene>
<feature type="chain" id="PRO_5020027048" evidence="1">
    <location>
        <begin position="25"/>
        <end position="77"/>
    </location>
</feature>
<dbReference type="Proteomes" id="UP000230066">
    <property type="component" value="Unassembled WGS sequence"/>
</dbReference>
<accession>A0A4E0RMR0</accession>
<keyword evidence="3" id="KW-1185">Reference proteome</keyword>
<feature type="signal peptide" evidence="1">
    <location>
        <begin position="1"/>
        <end position="24"/>
    </location>
</feature>
<comment type="caution">
    <text evidence="2">The sequence shown here is derived from an EMBL/GenBank/DDBJ whole genome shotgun (WGS) entry which is preliminary data.</text>
</comment>
<evidence type="ECO:0000313" key="2">
    <source>
        <dbReference type="EMBL" id="THD22017.1"/>
    </source>
</evidence>
<evidence type="ECO:0000313" key="3">
    <source>
        <dbReference type="Proteomes" id="UP000230066"/>
    </source>
</evidence>
<name>A0A4E0RMR0_FASHE</name>
<evidence type="ECO:0000256" key="1">
    <source>
        <dbReference type="SAM" id="SignalP"/>
    </source>
</evidence>
<organism evidence="2 3">
    <name type="scientific">Fasciola hepatica</name>
    <name type="common">Liver fluke</name>
    <dbReference type="NCBI Taxonomy" id="6192"/>
    <lineage>
        <taxon>Eukaryota</taxon>
        <taxon>Metazoa</taxon>
        <taxon>Spiralia</taxon>
        <taxon>Lophotrochozoa</taxon>
        <taxon>Platyhelminthes</taxon>
        <taxon>Trematoda</taxon>
        <taxon>Digenea</taxon>
        <taxon>Plagiorchiida</taxon>
        <taxon>Echinostomata</taxon>
        <taxon>Echinostomatoidea</taxon>
        <taxon>Fasciolidae</taxon>
        <taxon>Fasciola</taxon>
    </lineage>
</organism>
<keyword evidence="1" id="KW-0732">Signal</keyword>